<keyword evidence="4" id="KW-0677">Repeat</keyword>
<keyword evidence="6" id="KW-1133">Transmembrane helix</keyword>
<dbReference type="GO" id="GO:0005509">
    <property type="term" value="F:calcium ion binding"/>
    <property type="evidence" value="ECO:0007669"/>
    <property type="project" value="UniProtKB-UniRule"/>
</dbReference>
<name>A0A9P0D4C4_9CUCU</name>
<evidence type="ECO:0000256" key="7">
    <source>
        <dbReference type="ARBA" id="ARBA00023136"/>
    </source>
</evidence>
<feature type="chain" id="PRO_5040454595" description="Cadherin domain-containing protein" evidence="9">
    <location>
        <begin position="26"/>
        <end position="460"/>
    </location>
</feature>
<evidence type="ECO:0000313" key="11">
    <source>
        <dbReference type="EMBL" id="CAH1109631.1"/>
    </source>
</evidence>
<reference evidence="11" key="1">
    <citation type="submission" date="2022-01" db="EMBL/GenBank/DDBJ databases">
        <authorList>
            <person name="King R."/>
        </authorList>
    </citation>
    <scope>NUCLEOTIDE SEQUENCE</scope>
</reference>
<dbReference type="InterPro" id="IPR015919">
    <property type="entry name" value="Cadherin-like_sf"/>
</dbReference>
<protein>
    <recommendedName>
        <fullName evidence="10">Cadherin domain-containing protein</fullName>
    </recommendedName>
</protein>
<dbReference type="InterPro" id="IPR002126">
    <property type="entry name" value="Cadherin-like_dom"/>
</dbReference>
<dbReference type="GO" id="GO:0034332">
    <property type="term" value="P:adherens junction organization"/>
    <property type="evidence" value="ECO:0007669"/>
    <property type="project" value="TreeGrafter"/>
</dbReference>
<accession>A0A9P0D4C4</accession>
<dbReference type="SMART" id="SM00112">
    <property type="entry name" value="CA"/>
    <property type="match status" value="1"/>
</dbReference>
<dbReference type="PANTHER" id="PTHR24027:SF422">
    <property type="entry name" value="CADHERIN DOMAIN-CONTAINING PROTEIN"/>
    <property type="match status" value="1"/>
</dbReference>
<sequence length="460" mass="52868">MILIMDIHKLNIIIIWMLIFSGVHCSVNIETVDDEVDIKKTDHGYALTMEENNHKFSNKKALFKITESDCTHITLNFFSSNSFTYNIDDCILYSLQAFDYEVPTQRSYSMLIIDGTTTETQVKIYITNIDDEVPILHCPNCILDENTMYDKDNTPCFYTLEDPDGFLSFMTITVNNELDKTFEVITNQDLPNETYSTEEPLINLITLNYKTTDFYSFSVTVIDSGNNNATVNAIINVNDIRNTNPRWTKIINFAEFPEKSVQEFDVKAIDGDTGINSSICYEITGQDDLKQHSDYDIKIDKNTGHIIVKNIDRDKYDINVIEVNITACVCDETDWCTPQKLNYYIEDIDDHSPIIVKNTYLDGTDQEFNDNEPKIVNIEFLENFSGSFNFSSLIQDIDTGENAQFEVQLVPEGDFDYTVAYIIVPTAGYKFGNFKISVSDKTYLDYENPTWINNYFHVSI</sequence>
<evidence type="ECO:0000256" key="6">
    <source>
        <dbReference type="ARBA" id="ARBA00022989"/>
    </source>
</evidence>
<evidence type="ECO:0000256" key="9">
    <source>
        <dbReference type="SAM" id="SignalP"/>
    </source>
</evidence>
<dbReference type="GO" id="GO:0016477">
    <property type="term" value="P:cell migration"/>
    <property type="evidence" value="ECO:0007669"/>
    <property type="project" value="TreeGrafter"/>
</dbReference>
<dbReference type="EMBL" id="OV651816">
    <property type="protein sequence ID" value="CAH1109631.1"/>
    <property type="molecule type" value="Genomic_DNA"/>
</dbReference>
<dbReference type="GO" id="GO:0044331">
    <property type="term" value="P:cell-cell adhesion mediated by cadherin"/>
    <property type="evidence" value="ECO:0007669"/>
    <property type="project" value="TreeGrafter"/>
</dbReference>
<dbReference type="GO" id="GO:0007156">
    <property type="term" value="P:homophilic cell adhesion via plasma membrane adhesion molecules"/>
    <property type="evidence" value="ECO:0007669"/>
    <property type="project" value="InterPro"/>
</dbReference>
<dbReference type="Gene3D" id="2.60.40.60">
    <property type="entry name" value="Cadherins"/>
    <property type="match status" value="1"/>
</dbReference>
<evidence type="ECO:0000313" key="12">
    <source>
        <dbReference type="Proteomes" id="UP001153636"/>
    </source>
</evidence>
<keyword evidence="3 9" id="KW-0732">Signal</keyword>
<dbReference type="AlphaFoldDB" id="A0A9P0D4C4"/>
<dbReference type="Proteomes" id="UP001153636">
    <property type="component" value="Chromosome 4"/>
</dbReference>
<evidence type="ECO:0000256" key="3">
    <source>
        <dbReference type="ARBA" id="ARBA00022729"/>
    </source>
</evidence>
<dbReference type="GO" id="GO:0016342">
    <property type="term" value="C:catenin complex"/>
    <property type="evidence" value="ECO:0007669"/>
    <property type="project" value="TreeGrafter"/>
</dbReference>
<keyword evidence="12" id="KW-1185">Reference proteome</keyword>
<evidence type="ECO:0000256" key="1">
    <source>
        <dbReference type="ARBA" id="ARBA00004167"/>
    </source>
</evidence>
<gene>
    <name evidence="11" type="ORF">PSYICH_LOCUS10272</name>
</gene>
<dbReference type="SUPFAM" id="SSF49313">
    <property type="entry name" value="Cadherin-like"/>
    <property type="match status" value="1"/>
</dbReference>
<keyword evidence="2" id="KW-0812">Transmembrane</keyword>
<dbReference type="PANTHER" id="PTHR24027">
    <property type="entry name" value="CADHERIN-23"/>
    <property type="match status" value="1"/>
</dbReference>
<evidence type="ECO:0000256" key="8">
    <source>
        <dbReference type="PROSITE-ProRule" id="PRU00043"/>
    </source>
</evidence>
<dbReference type="GO" id="GO:0000902">
    <property type="term" value="P:cell morphogenesis"/>
    <property type="evidence" value="ECO:0007669"/>
    <property type="project" value="TreeGrafter"/>
</dbReference>
<keyword evidence="7" id="KW-0472">Membrane</keyword>
<dbReference type="GO" id="GO:0008013">
    <property type="term" value="F:beta-catenin binding"/>
    <property type="evidence" value="ECO:0007669"/>
    <property type="project" value="TreeGrafter"/>
</dbReference>
<feature type="domain" description="Cadherin" evidence="10">
    <location>
        <begin position="266"/>
        <end position="355"/>
    </location>
</feature>
<keyword evidence="5 8" id="KW-0106">Calcium</keyword>
<evidence type="ECO:0000256" key="2">
    <source>
        <dbReference type="ARBA" id="ARBA00022692"/>
    </source>
</evidence>
<organism evidence="11 12">
    <name type="scientific">Psylliodes chrysocephalus</name>
    <dbReference type="NCBI Taxonomy" id="3402493"/>
    <lineage>
        <taxon>Eukaryota</taxon>
        <taxon>Metazoa</taxon>
        <taxon>Ecdysozoa</taxon>
        <taxon>Arthropoda</taxon>
        <taxon>Hexapoda</taxon>
        <taxon>Insecta</taxon>
        <taxon>Pterygota</taxon>
        <taxon>Neoptera</taxon>
        <taxon>Endopterygota</taxon>
        <taxon>Coleoptera</taxon>
        <taxon>Polyphaga</taxon>
        <taxon>Cucujiformia</taxon>
        <taxon>Chrysomeloidea</taxon>
        <taxon>Chrysomelidae</taxon>
        <taxon>Galerucinae</taxon>
        <taxon>Alticini</taxon>
        <taxon>Psylliodes</taxon>
    </lineage>
</organism>
<feature type="signal peptide" evidence="9">
    <location>
        <begin position="1"/>
        <end position="25"/>
    </location>
</feature>
<dbReference type="GO" id="GO:0016339">
    <property type="term" value="P:calcium-dependent cell-cell adhesion via plasma membrane cell adhesion molecules"/>
    <property type="evidence" value="ECO:0007669"/>
    <property type="project" value="TreeGrafter"/>
</dbReference>
<dbReference type="InterPro" id="IPR039808">
    <property type="entry name" value="Cadherin"/>
</dbReference>
<evidence type="ECO:0000256" key="4">
    <source>
        <dbReference type="ARBA" id="ARBA00022737"/>
    </source>
</evidence>
<comment type="subcellular location">
    <subcellularLocation>
        <location evidence="1">Membrane</location>
        <topology evidence="1">Single-pass membrane protein</topology>
    </subcellularLocation>
</comment>
<dbReference type="OrthoDB" id="6774887at2759"/>
<dbReference type="GO" id="GO:0007043">
    <property type="term" value="P:cell-cell junction assembly"/>
    <property type="evidence" value="ECO:0007669"/>
    <property type="project" value="TreeGrafter"/>
</dbReference>
<evidence type="ECO:0000259" key="10">
    <source>
        <dbReference type="PROSITE" id="PS50268"/>
    </source>
</evidence>
<evidence type="ECO:0000256" key="5">
    <source>
        <dbReference type="ARBA" id="ARBA00022837"/>
    </source>
</evidence>
<dbReference type="PROSITE" id="PS50268">
    <property type="entry name" value="CADHERIN_2"/>
    <property type="match status" value="2"/>
</dbReference>
<feature type="domain" description="Cadherin" evidence="10">
    <location>
        <begin position="104"/>
        <end position="247"/>
    </location>
</feature>
<proteinExistence type="predicted"/>
<dbReference type="GO" id="GO:0045296">
    <property type="term" value="F:cadherin binding"/>
    <property type="evidence" value="ECO:0007669"/>
    <property type="project" value="TreeGrafter"/>
</dbReference>
<dbReference type="GO" id="GO:0005912">
    <property type="term" value="C:adherens junction"/>
    <property type="evidence" value="ECO:0007669"/>
    <property type="project" value="TreeGrafter"/>
</dbReference>
<dbReference type="CDD" id="cd11304">
    <property type="entry name" value="Cadherin_repeat"/>
    <property type="match status" value="1"/>
</dbReference>